<feature type="signal peptide" evidence="4">
    <location>
        <begin position="1"/>
        <end position="20"/>
    </location>
</feature>
<protein>
    <recommendedName>
        <fullName evidence="4">Fibroblast growth factor</fullName>
        <shortName evidence="4">FGF</shortName>
    </recommendedName>
</protein>
<proteinExistence type="inferred from homology"/>
<dbReference type="EMBL" id="VCAZ01000033">
    <property type="protein sequence ID" value="TSL54362.1"/>
    <property type="molecule type" value="Genomic_DNA"/>
</dbReference>
<reference evidence="5 6" key="1">
    <citation type="journal article" date="2019" name="Genome Biol. Evol.">
        <title>Whole-Genome Sequencing of the Giant Devil Catfish, Bagarius yarrelli.</title>
        <authorList>
            <person name="Jiang W."/>
            <person name="Lv Y."/>
            <person name="Cheng L."/>
            <person name="Yang K."/>
            <person name="Chao B."/>
            <person name="Wang X."/>
            <person name="Li Y."/>
            <person name="Pan X."/>
            <person name="You X."/>
            <person name="Zhang Y."/>
            <person name="Yang J."/>
            <person name="Li J."/>
            <person name="Zhang X."/>
            <person name="Liu S."/>
            <person name="Sun C."/>
            <person name="Yang J."/>
            <person name="Shi Q."/>
        </authorList>
    </citation>
    <scope>NUCLEOTIDE SEQUENCE [LARGE SCALE GENOMIC DNA]</scope>
    <source>
        <strain evidence="5">JWS20170419001</strain>
        <tissue evidence="5">Muscle</tissue>
    </source>
</reference>
<dbReference type="AlphaFoldDB" id="A0A556U027"/>
<gene>
    <name evidence="5" type="ORF">Baya_6252</name>
</gene>
<keyword evidence="3" id="KW-0964">Secreted</keyword>
<dbReference type="InterPro" id="IPR002209">
    <property type="entry name" value="Fibroblast_GF_fam"/>
</dbReference>
<dbReference type="Pfam" id="PF00167">
    <property type="entry name" value="FGF"/>
    <property type="match status" value="1"/>
</dbReference>
<dbReference type="PANTHER" id="PTHR11486">
    <property type="entry name" value="FIBROBLAST GROWTH FACTOR"/>
    <property type="match status" value="1"/>
</dbReference>
<evidence type="ECO:0000313" key="5">
    <source>
        <dbReference type="EMBL" id="TSL54362.1"/>
    </source>
</evidence>
<dbReference type="Proteomes" id="UP000319801">
    <property type="component" value="Unassembled WGS sequence"/>
</dbReference>
<feature type="chain" id="PRO_5022248740" description="Fibroblast growth factor" evidence="4">
    <location>
        <begin position="21"/>
        <end position="189"/>
    </location>
</feature>
<comment type="subcellular location">
    <subcellularLocation>
        <location evidence="1">Secreted</location>
    </subcellularLocation>
</comment>
<dbReference type="CDD" id="cd23305">
    <property type="entry name" value="beta-trefoil_FGF3-like"/>
    <property type="match status" value="1"/>
</dbReference>
<evidence type="ECO:0000313" key="6">
    <source>
        <dbReference type="Proteomes" id="UP000319801"/>
    </source>
</evidence>
<evidence type="ECO:0000256" key="2">
    <source>
        <dbReference type="ARBA" id="ARBA00007936"/>
    </source>
</evidence>
<dbReference type="PRINTS" id="PR00262">
    <property type="entry name" value="IL1HBGF"/>
</dbReference>
<dbReference type="GO" id="GO:0008083">
    <property type="term" value="F:growth factor activity"/>
    <property type="evidence" value="ECO:0007669"/>
    <property type="project" value="InterPro"/>
</dbReference>
<accession>A0A556U027</accession>
<keyword evidence="4" id="KW-0732">Signal</keyword>
<dbReference type="Gene3D" id="2.80.10.50">
    <property type="match status" value="1"/>
</dbReference>
<dbReference type="GO" id="GO:0005576">
    <property type="term" value="C:extracellular region"/>
    <property type="evidence" value="ECO:0007669"/>
    <property type="project" value="UniProtKB-SubCell"/>
</dbReference>
<evidence type="ECO:0000256" key="1">
    <source>
        <dbReference type="ARBA" id="ARBA00004613"/>
    </source>
</evidence>
<dbReference type="PRINTS" id="PR00263">
    <property type="entry name" value="HBGFFGF"/>
</dbReference>
<dbReference type="InterPro" id="IPR008996">
    <property type="entry name" value="IL1/FGF"/>
</dbReference>
<organism evidence="5 6">
    <name type="scientific">Bagarius yarrelli</name>
    <name type="common">Goonch</name>
    <name type="synonym">Bagrus yarrelli</name>
    <dbReference type="NCBI Taxonomy" id="175774"/>
    <lineage>
        <taxon>Eukaryota</taxon>
        <taxon>Metazoa</taxon>
        <taxon>Chordata</taxon>
        <taxon>Craniata</taxon>
        <taxon>Vertebrata</taxon>
        <taxon>Euteleostomi</taxon>
        <taxon>Actinopterygii</taxon>
        <taxon>Neopterygii</taxon>
        <taxon>Teleostei</taxon>
        <taxon>Ostariophysi</taxon>
        <taxon>Siluriformes</taxon>
        <taxon>Sisoridae</taxon>
        <taxon>Sisorinae</taxon>
        <taxon>Bagarius</taxon>
    </lineage>
</organism>
<evidence type="ECO:0000256" key="3">
    <source>
        <dbReference type="ARBA" id="ARBA00022525"/>
    </source>
</evidence>
<keyword evidence="6" id="KW-1185">Reference proteome</keyword>
<comment type="caution">
    <text evidence="5">The sequence shown here is derived from an EMBL/GenBank/DDBJ whole genome shotgun (WGS) entry which is preliminary data.</text>
</comment>
<sequence length="189" mass="21753">MELHWVFVFVAVLLSVCVRSERSEMDAGQDQASRLRHMWLLSMKESQMRHKDSYSTGKDNRYQLLYCRIGIGYHLQIQSSGTVRGVHIPTEHSWLKVFAVKSGVVGIRGVKSRLYLCMNKEGIARGMTKFSTDCLFKEHLQENHYTTYSSAAYPDLYLALSQRGHLRRGDLAHPHHASSHFLPRKVLFS</sequence>
<name>A0A556U027_BAGYA</name>
<dbReference type="SUPFAM" id="SSF50353">
    <property type="entry name" value="Cytokine"/>
    <property type="match status" value="1"/>
</dbReference>
<evidence type="ECO:0000256" key="4">
    <source>
        <dbReference type="RuleBase" id="RU049442"/>
    </source>
</evidence>
<dbReference type="SMART" id="SM00442">
    <property type="entry name" value="FGF"/>
    <property type="match status" value="1"/>
</dbReference>
<dbReference type="OrthoDB" id="9947297at2759"/>
<comment type="similarity">
    <text evidence="2 4">Belongs to the heparin-binding growth factors family.</text>
</comment>